<accession>A0A6J4ZUH3</accession>
<dbReference type="Proteomes" id="UP000494205">
    <property type="component" value="Unassembled WGS sequence"/>
</dbReference>
<evidence type="ECO:0000313" key="1">
    <source>
        <dbReference type="EMBL" id="CAB3643144.1"/>
    </source>
</evidence>
<proteinExistence type="predicted"/>
<dbReference type="EMBL" id="CADIJZ010000002">
    <property type="protein sequence ID" value="CAB3643144.1"/>
    <property type="molecule type" value="Genomic_DNA"/>
</dbReference>
<organism evidence="1 2">
    <name type="scientific">Paraburkholderia rhynchosiae</name>
    <dbReference type="NCBI Taxonomy" id="487049"/>
    <lineage>
        <taxon>Bacteria</taxon>
        <taxon>Pseudomonadati</taxon>
        <taxon>Pseudomonadota</taxon>
        <taxon>Betaproteobacteria</taxon>
        <taxon>Burkholderiales</taxon>
        <taxon>Burkholderiaceae</taxon>
        <taxon>Paraburkholderia</taxon>
    </lineage>
</organism>
<name>A0A6J4ZUH3_9BURK</name>
<sequence length="70" mass="7232">MGSAMASARFNTMPNGTVPIAELLSAADAAMYSHEQASKARDGFNTAAHGIIAYSPSSVTACLFLKASHD</sequence>
<reference evidence="1 2" key="1">
    <citation type="submission" date="2020-04" db="EMBL/GenBank/DDBJ databases">
        <authorList>
            <person name="De Canck E."/>
        </authorList>
    </citation>
    <scope>NUCLEOTIDE SEQUENCE [LARGE SCALE GENOMIC DNA]</scope>
    <source>
        <strain evidence="1 2">LMG 27174</strain>
    </source>
</reference>
<evidence type="ECO:0000313" key="2">
    <source>
        <dbReference type="Proteomes" id="UP000494205"/>
    </source>
</evidence>
<protein>
    <submittedName>
        <fullName evidence="1">Uncharacterized protein</fullName>
    </submittedName>
</protein>
<gene>
    <name evidence="1" type="ORF">LMG27174_00587</name>
</gene>
<dbReference type="AlphaFoldDB" id="A0A6J4ZUH3"/>